<comment type="pathway">
    <text evidence="1 9">Porphyrin-containing compound metabolism; protoporphyrin-IX biosynthesis; coproporphyrinogen-III from 5-aminolevulinate: step 3/4.</text>
</comment>
<dbReference type="CDD" id="cd06578">
    <property type="entry name" value="HemD"/>
    <property type="match status" value="1"/>
</dbReference>
<dbReference type="InterPro" id="IPR039793">
    <property type="entry name" value="UROS/Hem4"/>
</dbReference>
<dbReference type="Pfam" id="PF02602">
    <property type="entry name" value="HEM4"/>
    <property type="match status" value="1"/>
</dbReference>
<dbReference type="GO" id="GO:0006780">
    <property type="term" value="P:uroporphyrinogen III biosynthetic process"/>
    <property type="evidence" value="ECO:0007669"/>
    <property type="project" value="UniProtKB-UniRule"/>
</dbReference>
<evidence type="ECO:0000256" key="9">
    <source>
        <dbReference type="RuleBase" id="RU366031"/>
    </source>
</evidence>
<dbReference type="STRING" id="1305731.GCA_000934705_02596"/>
<dbReference type="EC" id="4.2.1.75" evidence="3 9"/>
<dbReference type="InterPro" id="IPR036108">
    <property type="entry name" value="4pyrrol_syn_uPrphyn_synt_sf"/>
</dbReference>
<dbReference type="GO" id="GO:0006782">
    <property type="term" value="P:protoporphyrinogen IX biosynthetic process"/>
    <property type="evidence" value="ECO:0007669"/>
    <property type="project" value="UniProtKB-UniRule"/>
</dbReference>
<dbReference type="Gene3D" id="3.40.50.10090">
    <property type="match status" value="2"/>
</dbReference>
<proteinExistence type="inferred from homology"/>
<gene>
    <name evidence="11" type="primary">hemD</name>
    <name evidence="11" type="ORF">HLUCCX14_09255</name>
</gene>
<evidence type="ECO:0000313" key="12">
    <source>
        <dbReference type="Proteomes" id="UP000050416"/>
    </source>
</evidence>
<evidence type="ECO:0000256" key="7">
    <source>
        <dbReference type="ARBA" id="ARBA00040167"/>
    </source>
</evidence>
<dbReference type="InterPro" id="IPR003754">
    <property type="entry name" value="4pyrrol_synth_uPrphyn_synth"/>
</dbReference>
<evidence type="ECO:0000256" key="1">
    <source>
        <dbReference type="ARBA" id="ARBA00004772"/>
    </source>
</evidence>
<evidence type="ECO:0000256" key="6">
    <source>
        <dbReference type="ARBA" id="ARBA00037589"/>
    </source>
</evidence>
<evidence type="ECO:0000256" key="2">
    <source>
        <dbReference type="ARBA" id="ARBA00008133"/>
    </source>
</evidence>
<dbReference type="EMBL" id="LJZQ01000012">
    <property type="protein sequence ID" value="KPQ28679.1"/>
    <property type="molecule type" value="Genomic_DNA"/>
</dbReference>
<evidence type="ECO:0000313" key="11">
    <source>
        <dbReference type="EMBL" id="KPQ28679.1"/>
    </source>
</evidence>
<keyword evidence="5 9" id="KW-0627">Porphyrin biosynthesis</keyword>
<evidence type="ECO:0000256" key="8">
    <source>
        <dbReference type="ARBA" id="ARBA00048617"/>
    </source>
</evidence>
<evidence type="ECO:0000256" key="3">
    <source>
        <dbReference type="ARBA" id="ARBA00013109"/>
    </source>
</evidence>
<dbReference type="AlphaFoldDB" id="A0A0P7ZH70"/>
<sequence length="237" mass="26433">MPLVAREPLAETPERRSLLQELDNFTHIIAVSPYAARLLLDEIEQWWPQMPVGIQWYGVGAGTAAVFTERGLRPRKPPQGWTSEALLALPSLQRLEHERVLLARGEQGRELIRQTLEHRGAKVTALPLYRRFRPYYAPEQIQDNFSVFRPDVIIALSGETLNNLIDIGSGYPQAVFDALLVVPAERITEQARIAGFINLLIPDGLTDANLVASVASRLMREAGHTGNNGKPSKDARD</sequence>
<evidence type="ECO:0000256" key="4">
    <source>
        <dbReference type="ARBA" id="ARBA00023239"/>
    </source>
</evidence>
<comment type="function">
    <text evidence="6 9">Catalyzes cyclization of the linear tetrapyrrole, hydroxymethylbilane, to the macrocyclic uroporphyrinogen III.</text>
</comment>
<comment type="similarity">
    <text evidence="2 9">Belongs to the uroporphyrinogen-III synthase family.</text>
</comment>
<dbReference type="GO" id="GO:0004852">
    <property type="term" value="F:uroporphyrinogen-III synthase activity"/>
    <property type="evidence" value="ECO:0007669"/>
    <property type="project" value="UniProtKB-UniRule"/>
</dbReference>
<protein>
    <recommendedName>
        <fullName evidence="7 9">Uroporphyrinogen-III synthase</fullName>
        <ecNumber evidence="3 9">4.2.1.75</ecNumber>
    </recommendedName>
</protein>
<organism evidence="11 12">
    <name type="scientific">Marinobacter excellens HL-55</name>
    <dbReference type="NCBI Taxonomy" id="1305731"/>
    <lineage>
        <taxon>Bacteria</taxon>
        <taxon>Pseudomonadati</taxon>
        <taxon>Pseudomonadota</taxon>
        <taxon>Gammaproteobacteria</taxon>
        <taxon>Pseudomonadales</taxon>
        <taxon>Marinobacteraceae</taxon>
        <taxon>Marinobacter</taxon>
    </lineage>
</organism>
<keyword evidence="4 9" id="KW-0456">Lyase</keyword>
<feature type="domain" description="Tetrapyrrole biosynthesis uroporphyrinogen III synthase" evidence="10">
    <location>
        <begin position="2"/>
        <end position="211"/>
    </location>
</feature>
<dbReference type="PANTHER" id="PTHR38042:SF1">
    <property type="entry name" value="UROPORPHYRINOGEN-III SYNTHASE, CHLOROPLASTIC"/>
    <property type="match status" value="1"/>
</dbReference>
<dbReference type="PANTHER" id="PTHR38042">
    <property type="entry name" value="UROPORPHYRINOGEN-III SYNTHASE, CHLOROPLASTIC"/>
    <property type="match status" value="1"/>
</dbReference>
<reference evidence="11 12" key="1">
    <citation type="submission" date="2015-09" db="EMBL/GenBank/DDBJ databases">
        <title>Identification and resolution of microdiversity through metagenomic sequencing of parallel consortia.</title>
        <authorList>
            <person name="Nelson W.C."/>
            <person name="Romine M.F."/>
            <person name="Lindemann S.R."/>
        </authorList>
    </citation>
    <scope>NUCLEOTIDE SEQUENCE [LARGE SCALE GENOMIC DNA]</scope>
    <source>
        <strain evidence="11">HL-55</strain>
    </source>
</reference>
<dbReference type="Proteomes" id="UP000050416">
    <property type="component" value="Unassembled WGS sequence"/>
</dbReference>
<evidence type="ECO:0000256" key="5">
    <source>
        <dbReference type="ARBA" id="ARBA00023244"/>
    </source>
</evidence>
<evidence type="ECO:0000259" key="10">
    <source>
        <dbReference type="Pfam" id="PF02602"/>
    </source>
</evidence>
<dbReference type="UniPathway" id="UPA00251">
    <property type="reaction ID" value="UER00320"/>
</dbReference>
<dbReference type="PATRIC" id="fig|1305731.5.peg.195"/>
<dbReference type="SUPFAM" id="SSF69618">
    <property type="entry name" value="HemD-like"/>
    <property type="match status" value="1"/>
</dbReference>
<accession>A0A0P7ZH70</accession>
<name>A0A0P7ZH70_9GAMM</name>
<comment type="catalytic activity">
    <reaction evidence="8 9">
        <text>hydroxymethylbilane = uroporphyrinogen III + H2O</text>
        <dbReference type="Rhea" id="RHEA:18965"/>
        <dbReference type="ChEBI" id="CHEBI:15377"/>
        <dbReference type="ChEBI" id="CHEBI:57308"/>
        <dbReference type="ChEBI" id="CHEBI:57845"/>
        <dbReference type="EC" id="4.2.1.75"/>
    </reaction>
</comment>
<comment type="caution">
    <text evidence="11">The sequence shown here is derived from an EMBL/GenBank/DDBJ whole genome shotgun (WGS) entry which is preliminary data.</text>
</comment>